<keyword evidence="1" id="KW-0812">Transmembrane</keyword>
<keyword evidence="3" id="KW-1185">Reference proteome</keyword>
<comment type="caution">
    <text evidence="2">The sequence shown here is derived from an EMBL/GenBank/DDBJ whole genome shotgun (WGS) entry which is preliminary data.</text>
</comment>
<feature type="transmembrane region" description="Helical" evidence="1">
    <location>
        <begin position="50"/>
        <end position="71"/>
    </location>
</feature>
<evidence type="ECO:0008006" key="4">
    <source>
        <dbReference type="Google" id="ProtNLM"/>
    </source>
</evidence>
<dbReference type="SUPFAM" id="SSF103481">
    <property type="entry name" value="Multidrug resistance efflux transporter EmrE"/>
    <property type="match status" value="1"/>
</dbReference>
<protein>
    <recommendedName>
        <fullName evidence="4">Sugar phosphate transporter domain-containing protein</fullName>
    </recommendedName>
</protein>
<reference evidence="2 3" key="1">
    <citation type="journal article" date="2013" name="Curr. Biol.">
        <title>The Genome of the Foraminiferan Reticulomyxa filosa.</title>
        <authorList>
            <person name="Glockner G."/>
            <person name="Hulsmann N."/>
            <person name="Schleicher M."/>
            <person name="Noegel A.A."/>
            <person name="Eichinger L."/>
            <person name="Gallinger C."/>
            <person name="Pawlowski J."/>
            <person name="Sierra R."/>
            <person name="Euteneuer U."/>
            <person name="Pillet L."/>
            <person name="Moustafa A."/>
            <person name="Platzer M."/>
            <person name="Groth M."/>
            <person name="Szafranski K."/>
            <person name="Schliwa M."/>
        </authorList>
    </citation>
    <scope>NUCLEOTIDE SEQUENCE [LARGE SCALE GENOMIC DNA]</scope>
</reference>
<dbReference type="OrthoDB" id="6418713at2759"/>
<dbReference type="EMBL" id="ASPP01006459">
    <property type="protein sequence ID" value="ETO28793.1"/>
    <property type="molecule type" value="Genomic_DNA"/>
</dbReference>
<evidence type="ECO:0000313" key="2">
    <source>
        <dbReference type="EMBL" id="ETO28793.1"/>
    </source>
</evidence>
<evidence type="ECO:0000313" key="3">
    <source>
        <dbReference type="Proteomes" id="UP000023152"/>
    </source>
</evidence>
<organism evidence="2 3">
    <name type="scientific">Reticulomyxa filosa</name>
    <dbReference type="NCBI Taxonomy" id="46433"/>
    <lineage>
        <taxon>Eukaryota</taxon>
        <taxon>Sar</taxon>
        <taxon>Rhizaria</taxon>
        <taxon>Retaria</taxon>
        <taxon>Foraminifera</taxon>
        <taxon>Monothalamids</taxon>
        <taxon>Reticulomyxidae</taxon>
        <taxon>Reticulomyxa</taxon>
    </lineage>
</organism>
<feature type="transmembrane region" description="Helical" evidence="1">
    <location>
        <begin position="221"/>
        <end position="248"/>
    </location>
</feature>
<gene>
    <name evidence="2" type="ORF">RFI_08333</name>
</gene>
<proteinExistence type="predicted"/>
<accession>X6NS82</accession>
<keyword evidence="1" id="KW-1133">Transmembrane helix</keyword>
<dbReference type="AlphaFoldDB" id="X6NS82"/>
<dbReference type="Proteomes" id="UP000023152">
    <property type="component" value="Unassembled WGS sequence"/>
</dbReference>
<feature type="transmembrane region" description="Helical" evidence="1">
    <location>
        <begin position="20"/>
        <end position="38"/>
    </location>
</feature>
<dbReference type="InterPro" id="IPR037185">
    <property type="entry name" value="EmrE-like"/>
</dbReference>
<feature type="transmembrane region" description="Helical" evidence="1">
    <location>
        <begin position="77"/>
        <end position="96"/>
    </location>
</feature>
<name>X6NS82_RETFI</name>
<keyword evidence="1" id="KW-0472">Membrane</keyword>
<evidence type="ECO:0000256" key="1">
    <source>
        <dbReference type="SAM" id="Phobius"/>
    </source>
</evidence>
<sequence length="295" mass="34632">MLEYQDVTKSDVWNNKWKVGHLLGGYWISAMIGLALNWCEMRLVGEWNALPLYIITGVKLLLMIVCSWAVFNHKLTTNSLVGYVLCVLGVIAYNWSKVHMSITHPRDHSYAQSKNGSLFRAKWCKCNRTQKVWMKYVCFGTFYQIFQAMRQCCLQIRAWRENTTSHTDIALQTSYDKVYCNFPDTYWDSPDAIHLTHKKERQDKTEDSSDISVNIFIIKTVFFFIFVFCFFFFLSVFVLILHALSFLLCVKCGFENCFRWVVLYTLRKLRTHKNSVLIINNNNKLLTIQSVILQL</sequence>